<dbReference type="EMBL" id="UGYW01000002">
    <property type="protein sequence ID" value="SUJ23663.1"/>
    <property type="molecule type" value="Genomic_DNA"/>
</dbReference>
<proteinExistence type="predicted"/>
<reference evidence="1 2" key="1">
    <citation type="submission" date="2018-06" db="EMBL/GenBank/DDBJ databases">
        <authorList>
            <consortium name="Pathogen Informatics"/>
            <person name="Doyle S."/>
        </authorList>
    </citation>
    <scope>NUCLEOTIDE SEQUENCE [LARGE SCALE GENOMIC DNA]</scope>
    <source>
        <strain evidence="1 2">NCTC11388</strain>
    </source>
</reference>
<evidence type="ECO:0000313" key="2">
    <source>
        <dbReference type="Proteomes" id="UP000254893"/>
    </source>
</evidence>
<name>A0A380CNQ1_SPHSI</name>
<organism evidence="1 2">
    <name type="scientific">Sphingobacterium spiritivorum</name>
    <name type="common">Flavobacterium spiritivorum</name>
    <dbReference type="NCBI Taxonomy" id="258"/>
    <lineage>
        <taxon>Bacteria</taxon>
        <taxon>Pseudomonadati</taxon>
        <taxon>Bacteroidota</taxon>
        <taxon>Sphingobacteriia</taxon>
        <taxon>Sphingobacteriales</taxon>
        <taxon>Sphingobacteriaceae</taxon>
        <taxon>Sphingobacterium</taxon>
    </lineage>
</organism>
<sequence>MQYADYHKKQCGNVFLTLDEFEKEIKYFSPKYNTNLHSIERVNTA</sequence>
<dbReference type="Proteomes" id="UP000254893">
    <property type="component" value="Unassembled WGS sequence"/>
</dbReference>
<accession>A0A380CNQ1</accession>
<dbReference type="AlphaFoldDB" id="A0A380CNQ1"/>
<gene>
    <name evidence="1" type="ORF">NCTC11388_03352</name>
</gene>
<evidence type="ECO:0000313" key="1">
    <source>
        <dbReference type="EMBL" id="SUJ23663.1"/>
    </source>
</evidence>
<protein>
    <submittedName>
        <fullName evidence="1">Uncharacterized protein</fullName>
    </submittedName>
</protein>